<dbReference type="Pfam" id="PF06224">
    <property type="entry name" value="AlkZ-like"/>
    <property type="match status" value="1"/>
</dbReference>
<dbReference type="OrthoDB" id="9148135at2"/>
<dbReference type="GO" id="GO:0003677">
    <property type="term" value="F:DNA binding"/>
    <property type="evidence" value="ECO:0007669"/>
    <property type="project" value="UniProtKB-KW"/>
</dbReference>
<sequence length="391" mass="43007">MPRHVDVAERRSRLARRHRLLPGDATDDVAAIADSLIGLHSSDPVTVYLSAMARMRTPSTATVEQALYDDRTVVRHHAMRRTLWVATPDVVRLMHAAATRKLIGPEHRRTAKLLAENGIADPDAWLEKARVETLTALHEHGPLTARSLGIKAPTLMHKIVMAPGKKYSASVSAHTRVLLSLGFEGRIVRTRPTGTWINGAYTYAAADTWLENGFGELGERESARELALRWLHAFGPATAVDLQWWMGWTVALTKNALTDCGAVEVALDGGVGYVAPGDEDPVQPAEPWVALLPGLDPTTMGWKQRDWYLPEDCASTFDHMGNAGPTIWANGRVVGAWVQTPDGEIRTRLLVDVPRKQKGEIARRANDLKDLLDDTRFTVRFPSPASAALLV</sequence>
<dbReference type="PANTHER" id="PTHR38479">
    <property type="entry name" value="LMO0824 PROTEIN"/>
    <property type="match status" value="1"/>
</dbReference>
<gene>
    <name evidence="1" type="ORF">FOY51_13460</name>
</gene>
<name>A0A5A7SDW5_9NOCA</name>
<evidence type="ECO:0000313" key="2">
    <source>
        <dbReference type="Proteomes" id="UP000322244"/>
    </source>
</evidence>
<dbReference type="PANTHER" id="PTHR38479:SF2">
    <property type="entry name" value="WINGED HELIX DNA-BINDING DOMAIN-CONTAINING PROTEIN"/>
    <property type="match status" value="1"/>
</dbReference>
<dbReference type="RefSeq" id="WP_149430740.1">
    <property type="nucleotide sequence ID" value="NZ_VLNY01000005.1"/>
</dbReference>
<reference evidence="1 2" key="1">
    <citation type="submission" date="2019-07" db="EMBL/GenBank/DDBJ databases">
        <title>Rhodococcus cavernicolus sp. nov., isolated from a cave.</title>
        <authorList>
            <person name="Lee S.D."/>
        </authorList>
    </citation>
    <scope>NUCLEOTIDE SEQUENCE [LARGE SCALE GENOMIC DNA]</scope>
    <source>
        <strain evidence="1 2">C1-24</strain>
    </source>
</reference>
<dbReference type="InterPro" id="IPR009351">
    <property type="entry name" value="AlkZ-like"/>
</dbReference>
<organism evidence="1 2">
    <name type="scientific">Antrihabitans cavernicola</name>
    <dbReference type="NCBI Taxonomy" id="2495913"/>
    <lineage>
        <taxon>Bacteria</taxon>
        <taxon>Bacillati</taxon>
        <taxon>Actinomycetota</taxon>
        <taxon>Actinomycetes</taxon>
        <taxon>Mycobacteriales</taxon>
        <taxon>Nocardiaceae</taxon>
        <taxon>Antrihabitans</taxon>
    </lineage>
</organism>
<dbReference type="EMBL" id="VLNY01000005">
    <property type="protein sequence ID" value="KAA0022685.1"/>
    <property type="molecule type" value="Genomic_DNA"/>
</dbReference>
<proteinExistence type="predicted"/>
<keyword evidence="2" id="KW-1185">Reference proteome</keyword>
<comment type="caution">
    <text evidence="1">The sequence shown here is derived from an EMBL/GenBank/DDBJ whole genome shotgun (WGS) entry which is preliminary data.</text>
</comment>
<keyword evidence="1" id="KW-0238">DNA-binding</keyword>
<accession>A0A5A7SDW5</accession>
<evidence type="ECO:0000313" key="1">
    <source>
        <dbReference type="EMBL" id="KAA0022685.1"/>
    </source>
</evidence>
<dbReference type="Proteomes" id="UP000322244">
    <property type="component" value="Unassembled WGS sequence"/>
</dbReference>
<protein>
    <submittedName>
        <fullName evidence="1">Winged helix DNA-binding domain-containing protein</fullName>
    </submittedName>
</protein>
<dbReference type="AlphaFoldDB" id="A0A5A7SDW5"/>